<dbReference type="GO" id="GO:0006094">
    <property type="term" value="P:gluconeogenesis"/>
    <property type="evidence" value="ECO:0007669"/>
    <property type="project" value="UniProtKB-UniPathway"/>
</dbReference>
<dbReference type="EMBL" id="CAJNNV010030530">
    <property type="protein sequence ID" value="CAE8632810.1"/>
    <property type="molecule type" value="Genomic_DNA"/>
</dbReference>
<evidence type="ECO:0000256" key="4">
    <source>
        <dbReference type="RuleBase" id="RU363013"/>
    </source>
</evidence>
<dbReference type="GO" id="GO:0006096">
    <property type="term" value="P:glycolytic process"/>
    <property type="evidence" value="ECO:0007669"/>
    <property type="project" value="UniProtKB-UniPathway"/>
</dbReference>
<keyword evidence="4" id="KW-0312">Gluconeogenesis</keyword>
<dbReference type="NCBIfam" id="TIGR00419">
    <property type="entry name" value="tim"/>
    <property type="match status" value="1"/>
</dbReference>
<comment type="subunit">
    <text evidence="2">Homodimer.</text>
</comment>
<dbReference type="CDD" id="cd00311">
    <property type="entry name" value="TIM"/>
    <property type="match status" value="1"/>
</dbReference>
<dbReference type="InterPro" id="IPR022896">
    <property type="entry name" value="TrioseP_Isoase_bac/euk"/>
</dbReference>
<comment type="pathway">
    <text evidence="4">Carbohydrate degradation; glycolysis; D-glyceraldehyde 3-phosphate from glycerone phosphate: step 1/1.</text>
</comment>
<dbReference type="Proteomes" id="UP000654075">
    <property type="component" value="Unassembled WGS sequence"/>
</dbReference>
<dbReference type="OMA" id="PFICANF"/>
<accession>A0A813H565</accession>
<evidence type="ECO:0000256" key="2">
    <source>
        <dbReference type="ARBA" id="ARBA00011738"/>
    </source>
</evidence>
<dbReference type="GO" id="GO:0046166">
    <property type="term" value="P:glyceraldehyde-3-phosphate biosynthetic process"/>
    <property type="evidence" value="ECO:0007669"/>
    <property type="project" value="TreeGrafter"/>
</dbReference>
<dbReference type="InterPro" id="IPR035990">
    <property type="entry name" value="TIM_sf"/>
</dbReference>
<dbReference type="InterPro" id="IPR020861">
    <property type="entry name" value="Triosephosphate_isomerase_AS"/>
</dbReference>
<comment type="similarity">
    <text evidence="1 4">Belongs to the triosephosphate isomerase family.</text>
</comment>
<comment type="caution">
    <text evidence="5">The sequence shown here is derived from an EMBL/GenBank/DDBJ whole genome shotgun (WGS) entry which is preliminary data.</text>
</comment>
<dbReference type="GO" id="GO:0005829">
    <property type="term" value="C:cytosol"/>
    <property type="evidence" value="ECO:0007669"/>
    <property type="project" value="TreeGrafter"/>
</dbReference>
<dbReference type="Gene3D" id="3.20.20.70">
    <property type="entry name" value="Aldolase class I"/>
    <property type="match status" value="1"/>
</dbReference>
<keyword evidence="4" id="KW-0324">Glycolysis</keyword>
<dbReference type="InterPro" id="IPR000652">
    <property type="entry name" value="Triosephosphate_isomerase"/>
</dbReference>
<evidence type="ECO:0000256" key="3">
    <source>
        <dbReference type="ARBA" id="ARBA00023235"/>
    </source>
</evidence>
<dbReference type="Pfam" id="PF00121">
    <property type="entry name" value="TIM"/>
    <property type="match status" value="1"/>
</dbReference>
<dbReference type="FunFam" id="3.20.20.70:FF:000025">
    <property type="entry name" value="Triosephosphate isomerase"/>
    <property type="match status" value="1"/>
</dbReference>
<dbReference type="PANTHER" id="PTHR21139">
    <property type="entry name" value="TRIOSEPHOSPHATE ISOMERASE"/>
    <property type="match status" value="1"/>
</dbReference>
<protein>
    <recommendedName>
        <fullName evidence="4">Triosephosphate isomerase</fullName>
        <ecNumber evidence="4">5.3.1.1</ecNumber>
    </recommendedName>
</protein>
<dbReference type="UniPathway" id="UPA00138"/>
<dbReference type="AlphaFoldDB" id="A0A813H565"/>
<proteinExistence type="inferred from homology"/>
<comment type="pathway">
    <text evidence="4">Carbohydrate biosynthesis; gluconeogenesis.</text>
</comment>
<gene>
    <name evidence="5" type="ORF">PGLA1383_LOCUS48744</name>
</gene>
<dbReference type="GO" id="GO:0004807">
    <property type="term" value="F:triose-phosphate isomerase activity"/>
    <property type="evidence" value="ECO:0007669"/>
    <property type="project" value="UniProtKB-EC"/>
</dbReference>
<dbReference type="SUPFAM" id="SSF51351">
    <property type="entry name" value="Triosephosphate isomerase (TIM)"/>
    <property type="match status" value="1"/>
</dbReference>
<dbReference type="GO" id="GO:0019563">
    <property type="term" value="P:glycerol catabolic process"/>
    <property type="evidence" value="ECO:0007669"/>
    <property type="project" value="TreeGrafter"/>
</dbReference>
<dbReference type="HAMAP" id="MF_00147_B">
    <property type="entry name" value="TIM_B"/>
    <property type="match status" value="1"/>
</dbReference>
<keyword evidence="6" id="KW-1185">Reference proteome</keyword>
<evidence type="ECO:0000256" key="1">
    <source>
        <dbReference type="ARBA" id="ARBA00007422"/>
    </source>
</evidence>
<dbReference type="UniPathway" id="UPA00109">
    <property type="reaction ID" value="UER00189"/>
</dbReference>
<evidence type="ECO:0000313" key="5">
    <source>
        <dbReference type="EMBL" id="CAE8632810.1"/>
    </source>
</evidence>
<reference evidence="5" key="1">
    <citation type="submission" date="2021-02" db="EMBL/GenBank/DDBJ databases">
        <authorList>
            <person name="Dougan E. K."/>
            <person name="Rhodes N."/>
            <person name="Thang M."/>
            <person name="Chan C."/>
        </authorList>
    </citation>
    <scope>NUCLEOTIDE SEQUENCE</scope>
</reference>
<evidence type="ECO:0000313" key="6">
    <source>
        <dbReference type="Proteomes" id="UP000654075"/>
    </source>
</evidence>
<dbReference type="OrthoDB" id="6715177at2759"/>
<comment type="catalytic activity">
    <reaction evidence="4">
        <text>D-glyceraldehyde 3-phosphate = dihydroxyacetone phosphate</text>
        <dbReference type="Rhea" id="RHEA:18585"/>
        <dbReference type="ChEBI" id="CHEBI:57642"/>
        <dbReference type="ChEBI" id="CHEBI:59776"/>
        <dbReference type="EC" id="5.3.1.1"/>
    </reaction>
</comment>
<dbReference type="InterPro" id="IPR013785">
    <property type="entry name" value="Aldolase_TIM"/>
</dbReference>
<organism evidence="5 6">
    <name type="scientific">Polarella glacialis</name>
    <name type="common">Dinoflagellate</name>
    <dbReference type="NCBI Taxonomy" id="89957"/>
    <lineage>
        <taxon>Eukaryota</taxon>
        <taxon>Sar</taxon>
        <taxon>Alveolata</taxon>
        <taxon>Dinophyceae</taxon>
        <taxon>Suessiales</taxon>
        <taxon>Suessiaceae</taxon>
        <taxon>Polarella</taxon>
    </lineage>
</organism>
<sequence>MAPGGSRSARPGRVLLGAAVVASALLMLPTPVDFVGMSADGSRRVARTALMAAKRRFFIGGNWKANGSPASVKQLIEELNSAKLEVDTSKDVEVVCSPPFVYLSQVKSDLRKDYAVAAQNMWDKAPGAWTGETPAAMLNDMSIEWVVLGHSERRENCGETSEVVASKTKFAIESGLSTITCIGEKLEERESGKTFELLDLQMKPIAAALNEEDWEKVVLAYEPVWAIGTGKVATPEQAEETHAFLRKWLADNVSQKVSDSVRILYGGSVNDKNSEELGTKPNIDGFLVGGASLKGGAFTTIINSAKAAM</sequence>
<dbReference type="EC" id="5.3.1.1" evidence="4"/>
<keyword evidence="3 4" id="KW-0413">Isomerase</keyword>
<name>A0A813H565_POLGL</name>
<dbReference type="PANTHER" id="PTHR21139:SF2">
    <property type="entry name" value="TRIOSEPHOSPHATE ISOMERASE"/>
    <property type="match status" value="1"/>
</dbReference>
<dbReference type="PROSITE" id="PS51440">
    <property type="entry name" value="TIM_2"/>
    <property type="match status" value="1"/>
</dbReference>
<dbReference type="PROSITE" id="PS00171">
    <property type="entry name" value="TIM_1"/>
    <property type="match status" value="1"/>
</dbReference>